<dbReference type="EMBL" id="JADJOT010000006">
    <property type="protein sequence ID" value="MBK7953687.1"/>
    <property type="molecule type" value="Genomic_DNA"/>
</dbReference>
<organism evidence="1 2">
    <name type="scientific">Candidatus Accumulibacter affinis</name>
    <dbReference type="NCBI Taxonomy" id="2954384"/>
    <lineage>
        <taxon>Bacteria</taxon>
        <taxon>Pseudomonadati</taxon>
        <taxon>Pseudomonadota</taxon>
        <taxon>Betaproteobacteria</taxon>
        <taxon>Candidatus Accumulibacter</taxon>
    </lineage>
</organism>
<reference evidence="1 2" key="1">
    <citation type="submission" date="2020-10" db="EMBL/GenBank/DDBJ databases">
        <title>Connecting structure to function with the recovery of over 1000 high-quality activated sludge metagenome-assembled genomes encoding full-length rRNA genes using long-read sequencing.</title>
        <authorList>
            <person name="Singleton C.M."/>
            <person name="Petriglieri F."/>
            <person name="Kristensen J.M."/>
            <person name="Kirkegaard R.H."/>
            <person name="Michaelsen T.Y."/>
            <person name="Andersen M.H."/>
            <person name="Karst S.M."/>
            <person name="Dueholm M.S."/>
            <person name="Nielsen P.H."/>
            <person name="Albertsen M."/>
        </authorList>
    </citation>
    <scope>NUCLEOTIDE SEQUENCE [LARGE SCALE GENOMIC DNA]</scope>
    <source>
        <strain evidence="1">Fred_18-Q3-R57-64_BAT3C.720</strain>
    </source>
</reference>
<dbReference type="AlphaFoldDB" id="A0A935TA77"/>
<evidence type="ECO:0000313" key="1">
    <source>
        <dbReference type="EMBL" id="MBK7953687.1"/>
    </source>
</evidence>
<comment type="caution">
    <text evidence="1">The sequence shown here is derived from an EMBL/GenBank/DDBJ whole genome shotgun (WGS) entry which is preliminary data.</text>
</comment>
<gene>
    <name evidence="1" type="ORF">IPK02_06790</name>
</gene>
<protein>
    <submittedName>
        <fullName evidence="1">Uncharacterized protein</fullName>
    </submittedName>
</protein>
<accession>A0A935TA77</accession>
<evidence type="ECO:0000313" key="2">
    <source>
        <dbReference type="Proteomes" id="UP000706151"/>
    </source>
</evidence>
<sequence length="90" mass="10616">MFEDGEGRQRRRSLALIQKPAGSLAAEKDSLADYPINLVSLRRRTAKWRDMTLPDAPADLVVSYQNTHFLDHPERQLFGYWAERPRRFEW</sequence>
<proteinExistence type="predicted"/>
<name>A0A935TA77_9PROT</name>
<dbReference type="Proteomes" id="UP000706151">
    <property type="component" value="Unassembled WGS sequence"/>
</dbReference>